<evidence type="ECO:0000313" key="1">
    <source>
        <dbReference type="EMBL" id="GFD58199.1"/>
    </source>
</evidence>
<evidence type="ECO:0008006" key="2">
    <source>
        <dbReference type="Google" id="ProtNLM"/>
    </source>
</evidence>
<reference evidence="1" key="1">
    <citation type="journal article" date="2019" name="Sci. Rep.">
        <title>Draft genome of Tanacetum cinerariifolium, the natural source of mosquito coil.</title>
        <authorList>
            <person name="Yamashiro T."/>
            <person name="Shiraishi A."/>
            <person name="Satake H."/>
            <person name="Nakayama K."/>
        </authorList>
    </citation>
    <scope>NUCLEOTIDE SEQUENCE</scope>
</reference>
<sequence>MVVFLSKSDASVGFDQIVDFVNAHVIQCALVVDPTIYLSVIKQFWATATIKKVNDTVQLHALIDEKKVVVTEDIIRRDLHLDNA</sequence>
<dbReference type="EMBL" id="BKCJ011849814">
    <property type="protein sequence ID" value="GFD58199.1"/>
    <property type="molecule type" value="Genomic_DNA"/>
</dbReference>
<dbReference type="AlphaFoldDB" id="A0A699XER2"/>
<feature type="non-terminal residue" evidence="1">
    <location>
        <position position="84"/>
    </location>
</feature>
<proteinExistence type="predicted"/>
<name>A0A699XER2_TANCI</name>
<accession>A0A699XER2</accession>
<comment type="caution">
    <text evidence="1">The sequence shown here is derived from an EMBL/GenBank/DDBJ whole genome shotgun (WGS) entry which is preliminary data.</text>
</comment>
<organism evidence="1">
    <name type="scientific">Tanacetum cinerariifolium</name>
    <name type="common">Dalmatian daisy</name>
    <name type="synonym">Chrysanthemum cinerariifolium</name>
    <dbReference type="NCBI Taxonomy" id="118510"/>
    <lineage>
        <taxon>Eukaryota</taxon>
        <taxon>Viridiplantae</taxon>
        <taxon>Streptophyta</taxon>
        <taxon>Embryophyta</taxon>
        <taxon>Tracheophyta</taxon>
        <taxon>Spermatophyta</taxon>
        <taxon>Magnoliopsida</taxon>
        <taxon>eudicotyledons</taxon>
        <taxon>Gunneridae</taxon>
        <taxon>Pentapetalae</taxon>
        <taxon>asterids</taxon>
        <taxon>campanulids</taxon>
        <taxon>Asterales</taxon>
        <taxon>Asteraceae</taxon>
        <taxon>Asteroideae</taxon>
        <taxon>Anthemideae</taxon>
        <taxon>Anthemidinae</taxon>
        <taxon>Tanacetum</taxon>
    </lineage>
</organism>
<protein>
    <recommendedName>
        <fullName evidence="2">Xylulose kinase-1</fullName>
    </recommendedName>
</protein>
<gene>
    <name evidence="1" type="ORF">Tci_930168</name>
</gene>